<dbReference type="Pfam" id="PF07859">
    <property type="entry name" value="Abhydrolase_3"/>
    <property type="match status" value="1"/>
</dbReference>
<dbReference type="Gene3D" id="3.40.50.1820">
    <property type="entry name" value="alpha/beta hydrolase"/>
    <property type="match status" value="1"/>
</dbReference>
<keyword evidence="4" id="KW-1185">Reference proteome</keyword>
<name>A0A6A6IG40_9PLEO</name>
<dbReference type="RefSeq" id="XP_033684370.1">
    <property type="nucleotide sequence ID" value="XM_033834930.1"/>
</dbReference>
<keyword evidence="1" id="KW-0175">Coiled coil</keyword>
<evidence type="ECO:0000313" key="4">
    <source>
        <dbReference type="Proteomes" id="UP000800094"/>
    </source>
</evidence>
<proteinExistence type="predicted"/>
<protein>
    <recommendedName>
        <fullName evidence="2">Alpha/beta hydrolase fold-3 domain-containing protein</fullName>
    </recommendedName>
</protein>
<reference evidence="3" key="1">
    <citation type="journal article" date="2020" name="Stud. Mycol.">
        <title>101 Dothideomycetes genomes: a test case for predicting lifestyles and emergence of pathogens.</title>
        <authorList>
            <person name="Haridas S."/>
            <person name="Albert R."/>
            <person name="Binder M."/>
            <person name="Bloem J."/>
            <person name="Labutti K."/>
            <person name="Salamov A."/>
            <person name="Andreopoulos B."/>
            <person name="Baker S."/>
            <person name="Barry K."/>
            <person name="Bills G."/>
            <person name="Bluhm B."/>
            <person name="Cannon C."/>
            <person name="Castanera R."/>
            <person name="Culley D."/>
            <person name="Daum C."/>
            <person name="Ezra D."/>
            <person name="Gonzalez J."/>
            <person name="Henrissat B."/>
            <person name="Kuo A."/>
            <person name="Liang C."/>
            <person name="Lipzen A."/>
            <person name="Lutzoni F."/>
            <person name="Magnuson J."/>
            <person name="Mondo S."/>
            <person name="Nolan M."/>
            <person name="Ohm R."/>
            <person name="Pangilinan J."/>
            <person name="Park H.-J."/>
            <person name="Ramirez L."/>
            <person name="Alfaro M."/>
            <person name="Sun H."/>
            <person name="Tritt A."/>
            <person name="Yoshinaga Y."/>
            <person name="Zwiers L.-H."/>
            <person name="Turgeon B."/>
            <person name="Goodwin S."/>
            <person name="Spatafora J."/>
            <person name="Crous P."/>
            <person name="Grigoriev I."/>
        </authorList>
    </citation>
    <scope>NUCLEOTIDE SEQUENCE</scope>
    <source>
        <strain evidence="3">CBS 122368</strain>
    </source>
</reference>
<dbReference type="AlphaFoldDB" id="A0A6A6IG40"/>
<dbReference type="InterPro" id="IPR029058">
    <property type="entry name" value="AB_hydrolase_fold"/>
</dbReference>
<evidence type="ECO:0000313" key="3">
    <source>
        <dbReference type="EMBL" id="KAF2249366.1"/>
    </source>
</evidence>
<accession>A0A6A6IG40</accession>
<evidence type="ECO:0000256" key="1">
    <source>
        <dbReference type="SAM" id="Coils"/>
    </source>
</evidence>
<dbReference type="GeneID" id="54588260"/>
<evidence type="ECO:0000259" key="2">
    <source>
        <dbReference type="Pfam" id="PF07859"/>
    </source>
</evidence>
<dbReference type="Proteomes" id="UP000800094">
    <property type="component" value="Unassembled WGS sequence"/>
</dbReference>
<dbReference type="GO" id="GO:0016787">
    <property type="term" value="F:hydrolase activity"/>
    <property type="evidence" value="ECO:0007669"/>
    <property type="project" value="InterPro"/>
</dbReference>
<organism evidence="3 4">
    <name type="scientific">Trematosphaeria pertusa</name>
    <dbReference type="NCBI Taxonomy" id="390896"/>
    <lineage>
        <taxon>Eukaryota</taxon>
        <taxon>Fungi</taxon>
        <taxon>Dikarya</taxon>
        <taxon>Ascomycota</taxon>
        <taxon>Pezizomycotina</taxon>
        <taxon>Dothideomycetes</taxon>
        <taxon>Pleosporomycetidae</taxon>
        <taxon>Pleosporales</taxon>
        <taxon>Massarineae</taxon>
        <taxon>Trematosphaeriaceae</taxon>
        <taxon>Trematosphaeria</taxon>
    </lineage>
</organism>
<feature type="coiled-coil region" evidence="1">
    <location>
        <begin position="7"/>
        <end position="34"/>
    </location>
</feature>
<feature type="domain" description="Alpha/beta hydrolase fold-3" evidence="2">
    <location>
        <begin position="106"/>
        <end position="262"/>
    </location>
</feature>
<dbReference type="OrthoDB" id="19653at2759"/>
<dbReference type="InterPro" id="IPR013094">
    <property type="entry name" value="AB_hydrolase_3"/>
</dbReference>
<gene>
    <name evidence="3" type="ORF">BU26DRAFT_595216</name>
</gene>
<sequence>MVQDPSKRKYSLRKDMTKEALNKLEDAIKACTDEFEPYLNFLREAHFLDKKSLHNKRNVDNWFAGFYEFETVYGEADKWDRHQLKVKMLVPTKLDASKMVHFHTILHGGGLTTGNLFAPWFPDYKRKWAIDSNTIILFPLHRLMPEDRGQDILDDIDDWWDFYLNDLFMKWVKSCLEGVRLGAALVVLQNLIISGESAGGLLAVYTWLTQSAKLSITAIYLQYPMLNHYRRDMPAGGATYMEHTITEERLRPLVDAMIKKSDEMRKAGRNASRSDATPPSGMAAAMGLSLLQLWKSVFQDGKGIMDTPERLEHMRKIEAKPAQFPPIYIIHGTKDTNVPIADTDAFVDTLTAMSKIWKEDIKIDYERVAKLGEKGTDGYMRQTAFRALLQARKGFRHLLKGGSTEQVRHPEVFIYHTKQDPNVPLDVSKRFVEQWERLHGSAVEGKVHFKWIEKLVGHYDANGEPREPGHAFDYDLDENKEPWLKEMLAKITEV</sequence>
<dbReference type="EMBL" id="ML987195">
    <property type="protein sequence ID" value="KAF2249366.1"/>
    <property type="molecule type" value="Genomic_DNA"/>
</dbReference>
<dbReference type="SUPFAM" id="SSF53474">
    <property type="entry name" value="alpha/beta-Hydrolases"/>
    <property type="match status" value="2"/>
</dbReference>